<dbReference type="EMBL" id="CAJPVJ010006009">
    <property type="protein sequence ID" value="CAG2170054.1"/>
    <property type="molecule type" value="Genomic_DNA"/>
</dbReference>
<evidence type="ECO:0000313" key="3">
    <source>
        <dbReference type="EMBL" id="CAD7652867.1"/>
    </source>
</evidence>
<dbReference type="GO" id="GO:0005886">
    <property type="term" value="C:plasma membrane"/>
    <property type="evidence" value="ECO:0007669"/>
    <property type="project" value="TreeGrafter"/>
</dbReference>
<name>A0A7R9M3G5_9ACAR</name>
<sequence length="278" mass="31710">MAYGLESCQCRRGPNDPMTKSCELCCRLPSKDSTCKSSFEWNSVPYDVPDLYAKAGTPCDNYNGYCDAFQKCREVDPSGPLATLRRLLLSNESMASLKRWFNEQWFYVAILCLITLLIVAILVKVFGKRTIDLSKSDLVDVDMMLEAAKQHKRTQTATTSSSSLSSINGLSRSALQVQNHGNLVKTSLAYHQQQQQQLHQQQHHEHIHPIPQQSHHMHHTPQHPYYSSQALHQQTHHQIYADHHYISRSNSSLSHMNNIEYNNINDCPQNTFTGNGWV</sequence>
<dbReference type="GO" id="GO:0004222">
    <property type="term" value="F:metalloendopeptidase activity"/>
    <property type="evidence" value="ECO:0007669"/>
    <property type="project" value="TreeGrafter"/>
</dbReference>
<dbReference type="InterPro" id="IPR051489">
    <property type="entry name" value="ADAM_Metalloproteinase"/>
</dbReference>
<dbReference type="OrthoDB" id="2149267at2759"/>
<keyword evidence="1" id="KW-0472">Membrane</keyword>
<feature type="transmembrane region" description="Helical" evidence="1">
    <location>
        <begin position="105"/>
        <end position="126"/>
    </location>
</feature>
<feature type="domain" description="ADAM10 cysteine-rich" evidence="2">
    <location>
        <begin position="19"/>
        <end position="73"/>
    </location>
</feature>
<evidence type="ECO:0000256" key="1">
    <source>
        <dbReference type="SAM" id="Phobius"/>
    </source>
</evidence>
<dbReference type="GO" id="GO:0006509">
    <property type="term" value="P:membrane protein ectodomain proteolysis"/>
    <property type="evidence" value="ECO:0007669"/>
    <property type="project" value="TreeGrafter"/>
</dbReference>
<organism evidence="3">
    <name type="scientific">Oppiella nova</name>
    <dbReference type="NCBI Taxonomy" id="334625"/>
    <lineage>
        <taxon>Eukaryota</taxon>
        <taxon>Metazoa</taxon>
        <taxon>Ecdysozoa</taxon>
        <taxon>Arthropoda</taxon>
        <taxon>Chelicerata</taxon>
        <taxon>Arachnida</taxon>
        <taxon>Acari</taxon>
        <taxon>Acariformes</taxon>
        <taxon>Sarcoptiformes</taxon>
        <taxon>Oribatida</taxon>
        <taxon>Brachypylina</taxon>
        <taxon>Oppioidea</taxon>
        <taxon>Oppiidae</taxon>
        <taxon>Oppiella</taxon>
    </lineage>
</organism>
<dbReference type="Pfam" id="PF21299">
    <property type="entry name" value="ADAM10_Cys-rich"/>
    <property type="match status" value="1"/>
</dbReference>
<dbReference type="PANTHER" id="PTHR45702">
    <property type="entry name" value="ADAM10/ADAM17 METALLOPEPTIDASE FAMILY MEMBER"/>
    <property type="match status" value="1"/>
</dbReference>
<evidence type="ECO:0000259" key="2">
    <source>
        <dbReference type="Pfam" id="PF21299"/>
    </source>
</evidence>
<keyword evidence="1" id="KW-0812">Transmembrane</keyword>
<keyword evidence="1" id="KW-1133">Transmembrane helix</keyword>
<evidence type="ECO:0000313" key="4">
    <source>
        <dbReference type="Proteomes" id="UP000728032"/>
    </source>
</evidence>
<keyword evidence="4" id="KW-1185">Reference proteome</keyword>
<accession>A0A7R9M3G5</accession>
<dbReference type="Proteomes" id="UP000728032">
    <property type="component" value="Unassembled WGS sequence"/>
</dbReference>
<protein>
    <recommendedName>
        <fullName evidence="2">ADAM10 cysteine-rich domain-containing protein</fullName>
    </recommendedName>
</protein>
<reference evidence="3" key="1">
    <citation type="submission" date="2020-11" db="EMBL/GenBank/DDBJ databases">
        <authorList>
            <person name="Tran Van P."/>
        </authorList>
    </citation>
    <scope>NUCLEOTIDE SEQUENCE</scope>
</reference>
<dbReference type="GO" id="GO:0007219">
    <property type="term" value="P:Notch signaling pathway"/>
    <property type="evidence" value="ECO:0007669"/>
    <property type="project" value="TreeGrafter"/>
</dbReference>
<dbReference type="AlphaFoldDB" id="A0A7R9M3G5"/>
<gene>
    <name evidence="3" type="ORF">ONB1V03_LOCUS9525</name>
</gene>
<dbReference type="EMBL" id="OC920834">
    <property type="protein sequence ID" value="CAD7652867.1"/>
    <property type="molecule type" value="Genomic_DNA"/>
</dbReference>
<proteinExistence type="predicted"/>
<dbReference type="PANTHER" id="PTHR45702:SF3">
    <property type="entry name" value="KUZBANIAN-LIKE, ISOFORM A"/>
    <property type="match status" value="1"/>
</dbReference>
<dbReference type="InterPro" id="IPR049038">
    <property type="entry name" value="ADAM10_Cys-rich"/>
</dbReference>